<dbReference type="Proteomes" id="UP000252172">
    <property type="component" value="Unassembled WGS sequence"/>
</dbReference>
<dbReference type="InterPro" id="IPR050238">
    <property type="entry name" value="DNA_Rep/Repair_Clamp_Loader"/>
</dbReference>
<organism evidence="1 2">
    <name type="scientific">Chryseobacterium lacus</name>
    <dbReference type="NCBI Taxonomy" id="2058346"/>
    <lineage>
        <taxon>Bacteria</taxon>
        <taxon>Pseudomonadati</taxon>
        <taxon>Bacteroidota</taxon>
        <taxon>Flavobacteriia</taxon>
        <taxon>Flavobacteriales</taxon>
        <taxon>Weeksellaceae</taxon>
        <taxon>Chryseobacterium group</taxon>
        <taxon>Chryseobacterium</taxon>
    </lineage>
</organism>
<comment type="caution">
    <text evidence="1">The sequence shown here is derived from an EMBL/GenBank/DDBJ whole genome shotgun (WGS) entry which is preliminary data.</text>
</comment>
<dbReference type="GO" id="GO:0006261">
    <property type="term" value="P:DNA-templated DNA replication"/>
    <property type="evidence" value="ECO:0007669"/>
    <property type="project" value="TreeGrafter"/>
</dbReference>
<keyword evidence="2" id="KW-1185">Reference proteome</keyword>
<dbReference type="EMBL" id="QPIE01000001">
    <property type="protein sequence ID" value="RCU44805.1"/>
    <property type="molecule type" value="Genomic_DNA"/>
</dbReference>
<gene>
    <name evidence="1" type="ORF">DQ356_00895</name>
</gene>
<name>A0A368N5J5_9FLAO</name>
<sequence length="371" mass="42894">MNWDHIAGQRTIKERLKNSIDENRVGHAQLFAGKEGYGTLPLALAYAKEILSRENPASGAKAEHLNHLDLHFSFPVFTEKSNSLSKRFFPNFREMILDNPYADFDDWSTYLESENKQLFISADEIDEQNAKFALKSFEGGTKILIVWRADKMNISASNKLLKFLEEPPAKTLIILTAENTDSFLPTILSRTQITEIPRLKDEDIAQYLKTKTNLSEERSKEIVHQVQGNLNDAIKSLHPEGQSEYETLFVQWVRDAFQVKKKPEYLKNIILWARNISSWNREKQKNFLQFCSEMFRQALLQNYGLPNLVYRKIDSGGFNWEGFSKFIHGANIESILDEISEADYHLQRNGNAKIIWTDLGIKLSRYIHKSV</sequence>
<evidence type="ECO:0000313" key="1">
    <source>
        <dbReference type="EMBL" id="RCU44805.1"/>
    </source>
</evidence>
<accession>A0A368N5J5</accession>
<protein>
    <submittedName>
        <fullName evidence="1">DNA polymerase III subunit delta</fullName>
    </submittedName>
</protein>
<dbReference type="Gene3D" id="3.40.50.300">
    <property type="entry name" value="P-loop containing nucleotide triphosphate hydrolases"/>
    <property type="match status" value="1"/>
</dbReference>
<dbReference type="SUPFAM" id="SSF52540">
    <property type="entry name" value="P-loop containing nucleoside triphosphate hydrolases"/>
    <property type="match status" value="1"/>
</dbReference>
<evidence type="ECO:0000313" key="2">
    <source>
        <dbReference type="Proteomes" id="UP000252172"/>
    </source>
</evidence>
<dbReference type="Pfam" id="PF13177">
    <property type="entry name" value="DNA_pol3_delta2"/>
    <property type="match status" value="1"/>
</dbReference>
<dbReference type="PANTHER" id="PTHR11669:SF8">
    <property type="entry name" value="DNA POLYMERASE III SUBUNIT DELTA"/>
    <property type="match status" value="1"/>
</dbReference>
<dbReference type="RefSeq" id="WP_114302580.1">
    <property type="nucleotide sequence ID" value="NZ_QPIE01000001.1"/>
</dbReference>
<dbReference type="PANTHER" id="PTHR11669">
    <property type="entry name" value="REPLICATION FACTOR C / DNA POLYMERASE III GAMMA-TAU SUBUNIT"/>
    <property type="match status" value="1"/>
</dbReference>
<reference evidence="1 2" key="1">
    <citation type="submission" date="2018-07" db="EMBL/GenBank/DDBJ databases">
        <title>Chryseobacterium lacus sp. nov., isolated from lake water.</title>
        <authorList>
            <person name="Li C.-M."/>
        </authorList>
    </citation>
    <scope>NUCLEOTIDE SEQUENCE [LARGE SCALE GENOMIC DNA]</scope>
    <source>
        <strain evidence="1 2">YLOS41</strain>
    </source>
</reference>
<dbReference type="OrthoDB" id="9811073at2"/>
<dbReference type="AlphaFoldDB" id="A0A368N5J5"/>
<dbReference type="InterPro" id="IPR027417">
    <property type="entry name" value="P-loop_NTPase"/>
</dbReference>
<proteinExistence type="predicted"/>